<evidence type="ECO:0000313" key="2">
    <source>
        <dbReference type="EMBL" id="GLR68642.1"/>
    </source>
</evidence>
<protein>
    <recommendedName>
        <fullName evidence="1">Nucleotidyltransferase-like domain-containing protein</fullName>
    </recommendedName>
</protein>
<organism evidence="2 3">
    <name type="scientific">Acidocella aquatica</name>
    <dbReference type="NCBI Taxonomy" id="1922313"/>
    <lineage>
        <taxon>Bacteria</taxon>
        <taxon>Pseudomonadati</taxon>
        <taxon>Pseudomonadota</taxon>
        <taxon>Alphaproteobacteria</taxon>
        <taxon>Acetobacterales</taxon>
        <taxon>Acidocellaceae</taxon>
        <taxon>Acidocella</taxon>
    </lineage>
</organism>
<dbReference type="EMBL" id="BSOS01000094">
    <property type="protein sequence ID" value="GLR68642.1"/>
    <property type="molecule type" value="Genomic_DNA"/>
</dbReference>
<feature type="domain" description="Nucleotidyltransferase-like" evidence="1">
    <location>
        <begin position="107"/>
        <end position="318"/>
    </location>
</feature>
<proteinExistence type="predicted"/>
<sequence>MELQKLSTTHQVMFSDLISKSLDADFEERLPLGGSFQKKTVKDRDYWYYVSPMTNGQRTKKYIGPVSDEEISSRVKKFNELKSDYGQRRDIVRSLIAAGLPSPSRIAGDLVEVLAQAGIFRLRSVLVGSVAFQTYSGYLGVKIKEALLTTIDVDFAQFHAISVEIDDKMPPILETLKNVDETFKAIPHLNDAGTTKYRNGEGIDVEFLTPNTGSDKHQGKATAMPALGGVSAEPLRFLDFLIHKPIRSVLLHRAGIAVTVPAPDRYAVHKLIVSVSRQNDHAGAEKSYKDTQQASALILALDMGRRSDELGEAWMEAWKRGPNWRDRLEKGVSRLDQDTKIILKKAIDKACALERVNAEDYYGPNTFLAA</sequence>
<dbReference type="Pfam" id="PF12281">
    <property type="entry name" value="NTP_transf_8"/>
    <property type="match status" value="1"/>
</dbReference>
<evidence type="ECO:0000259" key="1">
    <source>
        <dbReference type="Pfam" id="PF12281"/>
    </source>
</evidence>
<dbReference type="Proteomes" id="UP001156641">
    <property type="component" value="Unassembled WGS sequence"/>
</dbReference>
<reference evidence="3" key="1">
    <citation type="journal article" date="2019" name="Int. J. Syst. Evol. Microbiol.">
        <title>The Global Catalogue of Microorganisms (GCM) 10K type strain sequencing project: providing services to taxonomists for standard genome sequencing and annotation.</title>
        <authorList>
            <consortium name="The Broad Institute Genomics Platform"/>
            <consortium name="The Broad Institute Genome Sequencing Center for Infectious Disease"/>
            <person name="Wu L."/>
            <person name="Ma J."/>
        </authorList>
    </citation>
    <scope>NUCLEOTIDE SEQUENCE [LARGE SCALE GENOMIC DNA]</scope>
    <source>
        <strain evidence="3">NBRC 112502</strain>
    </source>
</reference>
<dbReference type="RefSeq" id="WP_284259492.1">
    <property type="nucleotide sequence ID" value="NZ_BSOS01000094.1"/>
</dbReference>
<comment type="caution">
    <text evidence="2">The sequence shown here is derived from an EMBL/GenBank/DDBJ whole genome shotgun (WGS) entry which is preliminary data.</text>
</comment>
<dbReference type="PIRSF" id="PIRSF031854">
    <property type="entry name" value="UCP031854"/>
    <property type="match status" value="1"/>
</dbReference>
<keyword evidence="3" id="KW-1185">Reference proteome</keyword>
<gene>
    <name evidence="2" type="ORF">GCM10010909_33240</name>
</gene>
<accession>A0ABQ6AA56</accession>
<dbReference type="InterPro" id="IPR058575">
    <property type="entry name" value="NTP_transf_8_dom"/>
</dbReference>
<name>A0ABQ6AA56_9PROT</name>
<dbReference type="InterPro" id="IPR022550">
    <property type="entry name" value="NTP_transf_8"/>
</dbReference>
<evidence type="ECO:0000313" key="3">
    <source>
        <dbReference type="Proteomes" id="UP001156641"/>
    </source>
</evidence>